<dbReference type="STRING" id="1802661.A2649_02035"/>
<evidence type="ECO:0000256" key="5">
    <source>
        <dbReference type="ARBA" id="ARBA00012807"/>
    </source>
</evidence>
<dbReference type="Gene3D" id="3.40.1280.10">
    <property type="match status" value="1"/>
</dbReference>
<dbReference type="InterPro" id="IPR023148">
    <property type="entry name" value="tRNA_m1G_MeTrfase_C_sf"/>
</dbReference>
<sequence>MKFDIITIFPDLFKGFVSESLLARAQKKKLIKINLHNLRKWTDDNHKTVDGRPYGGGAGMVLKIEPIWKAVQFLKRKAKSVKRKTRTILLSAKGETFTQNDVRRLAKYDQIIFICGRYEGVDERVAKHVADEEISIGNYVLFGGEVPTMVIIETILRLIPGVVAKEESIKNESFSVSVNSKLKTVNSYREHPHYTRPKVFMLGGKKLKVPPVLLSGNHKSIEEWRTKKSR</sequence>
<keyword evidence="11 15" id="KW-0819">tRNA processing</keyword>
<dbReference type="AlphaFoldDB" id="A0A1F8EE65"/>
<gene>
    <name evidence="15" type="primary">trmD</name>
    <name evidence="19" type="ORF">A2649_02035</name>
</gene>
<dbReference type="PIRSF" id="PIRSF000386">
    <property type="entry name" value="tRNA_mtase"/>
    <property type="match status" value="1"/>
</dbReference>
<evidence type="ECO:0000256" key="1">
    <source>
        <dbReference type="ARBA" id="ARBA00002634"/>
    </source>
</evidence>
<dbReference type="InterPro" id="IPR029028">
    <property type="entry name" value="Alpha/beta_knot_MTases"/>
</dbReference>
<evidence type="ECO:0000256" key="14">
    <source>
        <dbReference type="ARBA" id="ARBA00047783"/>
    </source>
</evidence>
<organism evidence="19 20">
    <name type="scientific">Candidatus Yanofskybacteria bacterium RIFCSPHIGHO2_01_FULL_41_26</name>
    <dbReference type="NCBI Taxonomy" id="1802661"/>
    <lineage>
        <taxon>Bacteria</taxon>
        <taxon>Candidatus Yanofskyibacteriota</taxon>
    </lineage>
</organism>
<protein>
    <recommendedName>
        <fullName evidence="6 15">tRNA (guanine-N(1)-)-methyltransferase</fullName>
        <ecNumber evidence="5 15">2.1.1.228</ecNumber>
    </recommendedName>
    <alternativeName>
        <fullName evidence="12 15">M1G-methyltransferase</fullName>
    </alternativeName>
    <alternativeName>
        <fullName evidence="13 15">tRNA [GM37] methyltransferase</fullName>
    </alternativeName>
</protein>
<evidence type="ECO:0000256" key="11">
    <source>
        <dbReference type="ARBA" id="ARBA00022694"/>
    </source>
</evidence>
<dbReference type="Proteomes" id="UP000176893">
    <property type="component" value="Unassembled WGS sequence"/>
</dbReference>
<dbReference type="InterPro" id="IPR002649">
    <property type="entry name" value="tRNA_m1G_MeTrfase_TrmD"/>
</dbReference>
<dbReference type="GO" id="GO:0002939">
    <property type="term" value="P:tRNA N1-guanine methylation"/>
    <property type="evidence" value="ECO:0007669"/>
    <property type="project" value="TreeGrafter"/>
</dbReference>
<evidence type="ECO:0000256" key="16">
    <source>
        <dbReference type="PIRSR" id="PIRSR000386-1"/>
    </source>
</evidence>
<dbReference type="GO" id="GO:0052906">
    <property type="term" value="F:tRNA (guanine(37)-N1)-methyltransferase activity"/>
    <property type="evidence" value="ECO:0007669"/>
    <property type="project" value="UniProtKB-UniRule"/>
</dbReference>
<keyword evidence="7 15" id="KW-0963">Cytoplasm</keyword>
<evidence type="ECO:0000256" key="8">
    <source>
        <dbReference type="ARBA" id="ARBA00022603"/>
    </source>
</evidence>
<dbReference type="InterPro" id="IPR016009">
    <property type="entry name" value="tRNA_MeTrfase_TRMD/TRM10"/>
</dbReference>
<evidence type="ECO:0000256" key="7">
    <source>
        <dbReference type="ARBA" id="ARBA00022490"/>
    </source>
</evidence>
<reference evidence="19 20" key="1">
    <citation type="journal article" date="2016" name="Nat. Commun.">
        <title>Thousands of microbial genomes shed light on interconnected biogeochemical processes in an aquifer system.</title>
        <authorList>
            <person name="Anantharaman K."/>
            <person name="Brown C.T."/>
            <person name="Hug L.A."/>
            <person name="Sharon I."/>
            <person name="Castelle C.J."/>
            <person name="Probst A.J."/>
            <person name="Thomas B.C."/>
            <person name="Singh A."/>
            <person name="Wilkins M.J."/>
            <person name="Karaoz U."/>
            <person name="Brodie E.L."/>
            <person name="Williams K.H."/>
            <person name="Hubbard S.S."/>
            <person name="Banfield J.F."/>
        </authorList>
    </citation>
    <scope>NUCLEOTIDE SEQUENCE [LARGE SCALE GENOMIC DNA]</scope>
</reference>
<evidence type="ECO:0000256" key="4">
    <source>
        <dbReference type="ARBA" id="ARBA00011738"/>
    </source>
</evidence>
<dbReference type="HAMAP" id="MF_00605">
    <property type="entry name" value="TrmD"/>
    <property type="match status" value="1"/>
</dbReference>
<comment type="catalytic activity">
    <reaction evidence="14 15 17">
        <text>guanosine(37) in tRNA + S-adenosyl-L-methionine = N(1)-methylguanosine(37) in tRNA + S-adenosyl-L-homocysteine + H(+)</text>
        <dbReference type="Rhea" id="RHEA:36899"/>
        <dbReference type="Rhea" id="RHEA-COMP:10145"/>
        <dbReference type="Rhea" id="RHEA-COMP:10147"/>
        <dbReference type="ChEBI" id="CHEBI:15378"/>
        <dbReference type="ChEBI" id="CHEBI:57856"/>
        <dbReference type="ChEBI" id="CHEBI:59789"/>
        <dbReference type="ChEBI" id="CHEBI:73542"/>
        <dbReference type="ChEBI" id="CHEBI:74269"/>
        <dbReference type="EC" id="2.1.1.228"/>
    </reaction>
</comment>
<feature type="domain" description="tRNA methyltransferase TRMD/TRM10-type" evidence="18">
    <location>
        <begin position="1"/>
        <end position="229"/>
    </location>
</feature>
<dbReference type="PANTHER" id="PTHR46417:SF1">
    <property type="entry name" value="TRNA (GUANINE-N(1)-)-METHYLTRANSFERASE"/>
    <property type="match status" value="1"/>
</dbReference>
<comment type="subcellular location">
    <subcellularLocation>
        <location evidence="2 15 17">Cytoplasm</location>
    </subcellularLocation>
</comment>
<dbReference type="NCBIfam" id="NF000648">
    <property type="entry name" value="PRK00026.1"/>
    <property type="match status" value="1"/>
</dbReference>
<dbReference type="GO" id="GO:0005829">
    <property type="term" value="C:cytosol"/>
    <property type="evidence" value="ECO:0007669"/>
    <property type="project" value="TreeGrafter"/>
</dbReference>
<evidence type="ECO:0000256" key="2">
    <source>
        <dbReference type="ARBA" id="ARBA00004496"/>
    </source>
</evidence>
<evidence type="ECO:0000256" key="15">
    <source>
        <dbReference type="HAMAP-Rule" id="MF_00605"/>
    </source>
</evidence>
<dbReference type="Gene3D" id="1.10.1270.20">
    <property type="entry name" value="tRNA(m1g37)methyltransferase, domain 2"/>
    <property type="match status" value="1"/>
</dbReference>
<proteinExistence type="inferred from homology"/>
<comment type="function">
    <text evidence="1 15 17">Specifically methylates guanosine-37 in various tRNAs.</text>
</comment>
<dbReference type="FunFam" id="3.40.1280.10:FF:000001">
    <property type="entry name" value="tRNA (guanine-N(1)-)-methyltransferase"/>
    <property type="match status" value="1"/>
</dbReference>
<dbReference type="PANTHER" id="PTHR46417">
    <property type="entry name" value="TRNA (GUANINE-N(1)-)-METHYLTRANSFERASE"/>
    <property type="match status" value="1"/>
</dbReference>
<dbReference type="Pfam" id="PF01746">
    <property type="entry name" value="tRNA_m1G_MT"/>
    <property type="match status" value="1"/>
</dbReference>
<evidence type="ECO:0000256" key="3">
    <source>
        <dbReference type="ARBA" id="ARBA00007630"/>
    </source>
</evidence>
<comment type="caution">
    <text evidence="19">The sequence shown here is derived from an EMBL/GenBank/DDBJ whole genome shotgun (WGS) entry which is preliminary data.</text>
</comment>
<dbReference type="InterPro" id="IPR029026">
    <property type="entry name" value="tRNA_m1G_MTases_N"/>
</dbReference>
<evidence type="ECO:0000256" key="17">
    <source>
        <dbReference type="RuleBase" id="RU003464"/>
    </source>
</evidence>
<dbReference type="CDD" id="cd18080">
    <property type="entry name" value="TrmD-like"/>
    <property type="match status" value="1"/>
</dbReference>
<dbReference type="EC" id="2.1.1.228" evidence="5 15"/>
<dbReference type="SUPFAM" id="SSF75217">
    <property type="entry name" value="alpha/beta knot"/>
    <property type="match status" value="1"/>
</dbReference>
<keyword evidence="8 15" id="KW-0489">Methyltransferase</keyword>
<evidence type="ECO:0000256" key="12">
    <source>
        <dbReference type="ARBA" id="ARBA00029736"/>
    </source>
</evidence>
<name>A0A1F8EE65_9BACT</name>
<comment type="similarity">
    <text evidence="3 15 17">Belongs to the RNA methyltransferase TrmD family.</text>
</comment>
<evidence type="ECO:0000256" key="9">
    <source>
        <dbReference type="ARBA" id="ARBA00022679"/>
    </source>
</evidence>
<feature type="binding site" evidence="15 16">
    <location>
        <position position="116"/>
    </location>
    <ligand>
        <name>S-adenosyl-L-methionine</name>
        <dbReference type="ChEBI" id="CHEBI:59789"/>
    </ligand>
</feature>
<accession>A0A1F8EE65</accession>
<evidence type="ECO:0000259" key="18">
    <source>
        <dbReference type="Pfam" id="PF01746"/>
    </source>
</evidence>
<dbReference type="NCBIfam" id="TIGR00088">
    <property type="entry name" value="trmD"/>
    <property type="match status" value="1"/>
</dbReference>
<evidence type="ECO:0000256" key="6">
    <source>
        <dbReference type="ARBA" id="ARBA00014679"/>
    </source>
</evidence>
<evidence type="ECO:0000256" key="10">
    <source>
        <dbReference type="ARBA" id="ARBA00022691"/>
    </source>
</evidence>
<evidence type="ECO:0000256" key="13">
    <source>
        <dbReference type="ARBA" id="ARBA00033392"/>
    </source>
</evidence>
<comment type="subunit">
    <text evidence="4 15 17">Homodimer.</text>
</comment>
<evidence type="ECO:0000313" key="20">
    <source>
        <dbReference type="Proteomes" id="UP000176893"/>
    </source>
</evidence>
<dbReference type="EMBL" id="MGJB01000002">
    <property type="protein sequence ID" value="OGM99164.1"/>
    <property type="molecule type" value="Genomic_DNA"/>
</dbReference>
<keyword evidence="9 15" id="KW-0808">Transferase</keyword>
<feature type="binding site" evidence="15 16">
    <location>
        <begin position="136"/>
        <end position="141"/>
    </location>
    <ligand>
        <name>S-adenosyl-L-methionine</name>
        <dbReference type="ChEBI" id="CHEBI:59789"/>
    </ligand>
</feature>
<evidence type="ECO:0000313" key="19">
    <source>
        <dbReference type="EMBL" id="OGM99164.1"/>
    </source>
</evidence>
<keyword evidence="10 15" id="KW-0949">S-adenosyl-L-methionine</keyword>